<comment type="caution">
    <text evidence="1">The sequence shown here is derived from an EMBL/GenBank/DDBJ whole genome shotgun (WGS) entry which is preliminary data.</text>
</comment>
<organism evidence="1 2">
    <name type="scientific">Entomophthora muscae</name>
    <dbReference type="NCBI Taxonomy" id="34485"/>
    <lineage>
        <taxon>Eukaryota</taxon>
        <taxon>Fungi</taxon>
        <taxon>Fungi incertae sedis</taxon>
        <taxon>Zoopagomycota</taxon>
        <taxon>Entomophthoromycotina</taxon>
        <taxon>Entomophthoromycetes</taxon>
        <taxon>Entomophthorales</taxon>
        <taxon>Entomophthoraceae</taxon>
        <taxon>Entomophthora</taxon>
    </lineage>
</organism>
<sequence>MAAMGNSNSRRVPGRAWKKVQVVIPKRHKHSRPVEIVRATEKQVVLHNVDSSYLDLGTLLDQLLMPQLVLVGTDPLIAVLFLVLSDPREVTGTGLQKGNSIHWWFSMQAAEAYLKAQLKDLQFEGQVLLVLQQGTVSSIVKSVLCAWATPGITEAQPVSWKTSDNFEQHLWQAFHEVLKSYTVGGTAHLVPIVMAGNLVI</sequence>
<reference evidence="1" key="1">
    <citation type="submission" date="2022-04" db="EMBL/GenBank/DDBJ databases">
        <title>Genome of the entomopathogenic fungus Entomophthora muscae.</title>
        <authorList>
            <person name="Elya C."/>
            <person name="Lovett B.R."/>
            <person name="Lee E."/>
            <person name="Macias A.M."/>
            <person name="Hajek A.E."/>
            <person name="De Bivort B.L."/>
            <person name="Kasson M.T."/>
            <person name="De Fine Licht H.H."/>
            <person name="Stajich J.E."/>
        </authorList>
    </citation>
    <scope>NUCLEOTIDE SEQUENCE</scope>
    <source>
        <strain evidence="1">Berkeley</strain>
    </source>
</reference>
<evidence type="ECO:0000313" key="1">
    <source>
        <dbReference type="EMBL" id="KAJ9068480.1"/>
    </source>
</evidence>
<gene>
    <name evidence="1" type="ORF">DSO57_1039652</name>
</gene>
<dbReference type="EMBL" id="QTSX02003728">
    <property type="protein sequence ID" value="KAJ9068480.1"/>
    <property type="molecule type" value="Genomic_DNA"/>
</dbReference>
<name>A0ACC2T1M3_9FUNG</name>
<evidence type="ECO:0000313" key="2">
    <source>
        <dbReference type="Proteomes" id="UP001165960"/>
    </source>
</evidence>
<keyword evidence="2" id="KW-1185">Reference proteome</keyword>
<dbReference type="Proteomes" id="UP001165960">
    <property type="component" value="Unassembled WGS sequence"/>
</dbReference>
<protein>
    <submittedName>
        <fullName evidence="1">Uncharacterized protein</fullName>
    </submittedName>
</protein>
<proteinExistence type="predicted"/>
<accession>A0ACC2T1M3</accession>